<evidence type="ECO:0000256" key="1">
    <source>
        <dbReference type="ARBA" id="ARBA00004141"/>
    </source>
</evidence>
<dbReference type="InterPro" id="IPR003593">
    <property type="entry name" value="AAA+_ATPase"/>
</dbReference>
<dbReference type="SMART" id="SM00382">
    <property type="entry name" value="AAA"/>
    <property type="match status" value="1"/>
</dbReference>
<dbReference type="GO" id="GO:0016020">
    <property type="term" value="C:membrane"/>
    <property type="evidence" value="ECO:0007669"/>
    <property type="project" value="UniProtKB-SubCell"/>
</dbReference>
<dbReference type="PANTHER" id="PTHR24221:SF654">
    <property type="entry name" value="ATP-BINDING CASSETTE SUB-FAMILY B MEMBER 6"/>
    <property type="match status" value="1"/>
</dbReference>
<evidence type="ECO:0000259" key="11">
    <source>
        <dbReference type="PROSITE" id="PS50929"/>
    </source>
</evidence>
<dbReference type="PROSITE" id="PS00211">
    <property type="entry name" value="ABC_TRANSPORTER_1"/>
    <property type="match status" value="1"/>
</dbReference>
<dbReference type="SUPFAM" id="SSF52540">
    <property type="entry name" value="P-loop containing nucleoside triphosphate hydrolases"/>
    <property type="match status" value="1"/>
</dbReference>
<evidence type="ECO:0000256" key="2">
    <source>
        <dbReference type="ARBA" id="ARBA00022448"/>
    </source>
</evidence>
<evidence type="ECO:0000313" key="12">
    <source>
        <dbReference type="EMBL" id="OMJ86479.1"/>
    </source>
</evidence>
<feature type="transmembrane region" description="Helical" evidence="9">
    <location>
        <begin position="169"/>
        <end position="188"/>
    </location>
</feature>
<evidence type="ECO:0000256" key="7">
    <source>
        <dbReference type="ARBA" id="ARBA00023136"/>
    </source>
</evidence>
<keyword evidence="3 9" id="KW-0812">Transmembrane</keyword>
<keyword evidence="2" id="KW-0813">Transport</keyword>
<dbReference type="Pfam" id="PF00664">
    <property type="entry name" value="ABC_membrane"/>
    <property type="match status" value="1"/>
</dbReference>
<feature type="transmembrane region" description="Helical" evidence="9">
    <location>
        <begin position="60"/>
        <end position="81"/>
    </location>
</feature>
<evidence type="ECO:0000259" key="10">
    <source>
        <dbReference type="PROSITE" id="PS50893"/>
    </source>
</evidence>
<dbReference type="CDD" id="cd18582">
    <property type="entry name" value="ABC_6TM_ATM1_ABCB7"/>
    <property type="match status" value="1"/>
</dbReference>
<proteinExistence type="inferred from homology"/>
<feature type="transmembrane region" description="Helical" evidence="9">
    <location>
        <begin position="145"/>
        <end position="163"/>
    </location>
</feature>
<feature type="transmembrane region" description="Helical" evidence="9">
    <location>
        <begin position="252"/>
        <end position="276"/>
    </location>
</feature>
<keyword evidence="6 9" id="KW-1133">Transmembrane helix</keyword>
<dbReference type="PANTHER" id="PTHR24221">
    <property type="entry name" value="ATP-BINDING CASSETTE SUB-FAMILY B"/>
    <property type="match status" value="1"/>
</dbReference>
<evidence type="ECO:0000313" key="13">
    <source>
        <dbReference type="Proteomes" id="UP000187209"/>
    </source>
</evidence>
<evidence type="ECO:0000256" key="3">
    <source>
        <dbReference type="ARBA" id="ARBA00022692"/>
    </source>
</evidence>
<keyword evidence="4" id="KW-0547">Nucleotide-binding</keyword>
<keyword evidence="7 9" id="KW-0472">Membrane</keyword>
<evidence type="ECO:0000256" key="5">
    <source>
        <dbReference type="ARBA" id="ARBA00022840"/>
    </source>
</evidence>
<dbReference type="AlphaFoldDB" id="A0A1R2CBU8"/>
<dbReference type="Gene3D" id="1.20.1560.10">
    <property type="entry name" value="ABC transporter type 1, transmembrane domain"/>
    <property type="match status" value="1"/>
</dbReference>
<organism evidence="12 13">
    <name type="scientific">Stentor coeruleus</name>
    <dbReference type="NCBI Taxonomy" id="5963"/>
    <lineage>
        <taxon>Eukaryota</taxon>
        <taxon>Sar</taxon>
        <taxon>Alveolata</taxon>
        <taxon>Ciliophora</taxon>
        <taxon>Postciliodesmatophora</taxon>
        <taxon>Heterotrichea</taxon>
        <taxon>Heterotrichida</taxon>
        <taxon>Stentoridae</taxon>
        <taxon>Stentor</taxon>
    </lineage>
</organism>
<feature type="domain" description="ABC transporter" evidence="10">
    <location>
        <begin position="348"/>
        <end position="582"/>
    </location>
</feature>
<dbReference type="OrthoDB" id="6500128at2759"/>
<dbReference type="EMBL" id="MPUH01000204">
    <property type="protein sequence ID" value="OMJ86479.1"/>
    <property type="molecule type" value="Genomic_DNA"/>
</dbReference>
<dbReference type="InterPro" id="IPR011527">
    <property type="entry name" value="ABC1_TM_dom"/>
</dbReference>
<comment type="caution">
    <text evidence="12">The sequence shown here is derived from an EMBL/GenBank/DDBJ whole genome shotgun (WGS) entry which is preliminary data.</text>
</comment>
<dbReference type="InterPro" id="IPR027417">
    <property type="entry name" value="P-loop_NTPase"/>
</dbReference>
<sequence length="593" mass="67265">MGKLKSKKSIWEVIKFCGPFSWKKIDTAERFIMLSSLILLISYSLLSMASAIILKDIVNYLVLGDIAYYYILGYCLCYFLAEASNNLKTFTFVYVEAKIQSKLAEAVFRHVLDLSMSYHLTRETGKVLRIIQRGSISVPQVLRTGLFYVFPIFLQLILVEGYLLFFYDIFYALVIGTTVALYIVFTIITSEWRSTLQRSLNTSDSSFHSKATDALYNYETVKYSNAENHEAKRCSQAFQEFRMSKVSMHKSLLVLHIGQEIIVVLGNYICLSMIAYEIYNGNKELGDWILIQNFLSFVYTPLKNMGAYYETIKQAVIDSEGIISLLEYEAEVKDKLNAVNFYDCQGQVEFLQVSFRYSPSLPLIVEDFSIEIPIGQTLGIVGKTGSGKSTLAKLLYRFYEPNSGKIIIDGVPINDMTQESLRANIGIVPQDCSLFNDTIAYNIGYGQDMDIDKIIWAAQKAQIHEFIISLPKGYNTYVGEKGIRLSGGEKQRVAIARALLKNPKILVFDEATSALDVLTEELIQENIKEISKNRTTLIIAHRLSSVVHANEIVVLEEGKIIQNGSHEILVKEKGKYAEMWKQQLSEKKQTPLI</sequence>
<dbReference type="Proteomes" id="UP000187209">
    <property type="component" value="Unassembled WGS sequence"/>
</dbReference>
<keyword evidence="5" id="KW-0067">ATP-binding</keyword>
<feature type="transmembrane region" description="Helical" evidence="9">
    <location>
        <begin position="31"/>
        <end position="54"/>
    </location>
</feature>
<dbReference type="Gene3D" id="3.40.50.300">
    <property type="entry name" value="P-loop containing nucleotide triphosphate hydrolases"/>
    <property type="match status" value="1"/>
</dbReference>
<gene>
    <name evidence="12" type="ORF">SteCoe_11972</name>
</gene>
<dbReference type="InterPro" id="IPR036640">
    <property type="entry name" value="ABC1_TM_sf"/>
</dbReference>
<evidence type="ECO:0000256" key="9">
    <source>
        <dbReference type="SAM" id="Phobius"/>
    </source>
</evidence>
<dbReference type="SUPFAM" id="SSF90123">
    <property type="entry name" value="ABC transporter transmembrane region"/>
    <property type="match status" value="1"/>
</dbReference>
<dbReference type="PROSITE" id="PS50929">
    <property type="entry name" value="ABC_TM1F"/>
    <property type="match status" value="1"/>
</dbReference>
<dbReference type="GO" id="GO:0140359">
    <property type="term" value="F:ABC-type transporter activity"/>
    <property type="evidence" value="ECO:0007669"/>
    <property type="project" value="InterPro"/>
</dbReference>
<reference evidence="12 13" key="1">
    <citation type="submission" date="2016-11" db="EMBL/GenBank/DDBJ databases">
        <title>The macronuclear genome of Stentor coeruleus: a giant cell with tiny introns.</title>
        <authorList>
            <person name="Slabodnick M."/>
            <person name="Ruby J.G."/>
            <person name="Reiff S.B."/>
            <person name="Swart E.C."/>
            <person name="Gosai S."/>
            <person name="Prabakaran S."/>
            <person name="Witkowska E."/>
            <person name="Larue G.E."/>
            <person name="Fisher S."/>
            <person name="Freeman R.M."/>
            <person name="Gunawardena J."/>
            <person name="Chu W."/>
            <person name="Stover N.A."/>
            <person name="Gregory B.D."/>
            <person name="Nowacki M."/>
            <person name="Derisi J."/>
            <person name="Roy S.W."/>
            <person name="Marshall W.F."/>
            <person name="Sood P."/>
        </authorList>
    </citation>
    <scope>NUCLEOTIDE SEQUENCE [LARGE SCALE GENOMIC DNA]</scope>
    <source>
        <strain evidence="12">WM001</strain>
    </source>
</reference>
<accession>A0A1R2CBU8</accession>
<comment type="subcellular location">
    <subcellularLocation>
        <location evidence="1">Membrane</location>
        <topology evidence="1">Multi-pass membrane protein</topology>
    </subcellularLocation>
</comment>
<dbReference type="FunFam" id="3.40.50.300:FF:000287">
    <property type="entry name" value="Multidrug ABC transporter ATP-binding protein"/>
    <property type="match status" value="1"/>
</dbReference>
<evidence type="ECO:0000256" key="4">
    <source>
        <dbReference type="ARBA" id="ARBA00022741"/>
    </source>
</evidence>
<name>A0A1R2CBU8_9CILI</name>
<dbReference type="GO" id="GO:0016887">
    <property type="term" value="F:ATP hydrolysis activity"/>
    <property type="evidence" value="ECO:0007669"/>
    <property type="project" value="InterPro"/>
</dbReference>
<evidence type="ECO:0008006" key="14">
    <source>
        <dbReference type="Google" id="ProtNLM"/>
    </source>
</evidence>
<protein>
    <recommendedName>
        <fullName evidence="14">ABC transporter domain-containing protein</fullName>
    </recommendedName>
</protein>
<evidence type="ECO:0000256" key="6">
    <source>
        <dbReference type="ARBA" id="ARBA00022989"/>
    </source>
</evidence>
<dbReference type="InterPro" id="IPR003439">
    <property type="entry name" value="ABC_transporter-like_ATP-bd"/>
</dbReference>
<dbReference type="InterPro" id="IPR017871">
    <property type="entry name" value="ABC_transporter-like_CS"/>
</dbReference>
<dbReference type="Pfam" id="PF00005">
    <property type="entry name" value="ABC_tran"/>
    <property type="match status" value="1"/>
</dbReference>
<feature type="domain" description="ABC transmembrane type-1" evidence="11">
    <location>
        <begin position="36"/>
        <end position="314"/>
    </location>
</feature>
<evidence type="ECO:0000256" key="8">
    <source>
        <dbReference type="ARBA" id="ARBA00024363"/>
    </source>
</evidence>
<dbReference type="InterPro" id="IPR039421">
    <property type="entry name" value="Type_1_exporter"/>
</dbReference>
<comment type="similarity">
    <text evidence="8">Belongs to the ABC transporter superfamily. ABCB family. Heavy Metal importer (TC 3.A.1.210) subfamily.</text>
</comment>
<keyword evidence="13" id="KW-1185">Reference proteome</keyword>
<dbReference type="PROSITE" id="PS50893">
    <property type="entry name" value="ABC_TRANSPORTER_2"/>
    <property type="match status" value="1"/>
</dbReference>
<dbReference type="GO" id="GO:0005524">
    <property type="term" value="F:ATP binding"/>
    <property type="evidence" value="ECO:0007669"/>
    <property type="project" value="UniProtKB-KW"/>
</dbReference>